<reference evidence="1 2" key="1">
    <citation type="submission" date="2019-06" db="EMBL/GenBank/DDBJ databases">
        <title>Sequencing the genomes of 1000 actinobacteria strains.</title>
        <authorList>
            <person name="Klenk H.-P."/>
        </authorList>
    </citation>
    <scope>NUCLEOTIDE SEQUENCE [LARGE SCALE GENOMIC DNA]</scope>
    <source>
        <strain evidence="1 2">DSM 45671</strain>
    </source>
</reference>
<evidence type="ECO:0000313" key="2">
    <source>
        <dbReference type="Proteomes" id="UP000321261"/>
    </source>
</evidence>
<organism evidence="1 2">
    <name type="scientific">Pseudonocardia hierapolitana</name>
    <dbReference type="NCBI Taxonomy" id="1128676"/>
    <lineage>
        <taxon>Bacteria</taxon>
        <taxon>Bacillati</taxon>
        <taxon>Actinomycetota</taxon>
        <taxon>Actinomycetes</taxon>
        <taxon>Pseudonocardiales</taxon>
        <taxon>Pseudonocardiaceae</taxon>
        <taxon>Pseudonocardia</taxon>
    </lineage>
</organism>
<accession>A0A561SKZ4</accession>
<proteinExistence type="predicted"/>
<evidence type="ECO:0000313" key="1">
    <source>
        <dbReference type="EMBL" id="TWF75530.1"/>
    </source>
</evidence>
<dbReference type="Proteomes" id="UP000321261">
    <property type="component" value="Unassembled WGS sequence"/>
</dbReference>
<name>A0A561SKZ4_9PSEU</name>
<comment type="caution">
    <text evidence="1">The sequence shown here is derived from an EMBL/GenBank/DDBJ whole genome shotgun (WGS) entry which is preliminary data.</text>
</comment>
<gene>
    <name evidence="1" type="ORF">FHX44_111414</name>
</gene>
<dbReference type="EMBL" id="VIWU01000001">
    <property type="protein sequence ID" value="TWF75530.1"/>
    <property type="molecule type" value="Genomic_DNA"/>
</dbReference>
<keyword evidence="2" id="KW-1185">Reference proteome</keyword>
<protein>
    <submittedName>
        <fullName evidence="1">Uncharacterized protein</fullName>
    </submittedName>
</protein>
<sequence length="73" mass="7840">MLGREADLLIRRSLQRPEAERVPAAGRALRVLHQAANPDPLAAVVHALRSAHEILRGAEAGAFLDAALREARG</sequence>
<dbReference type="AlphaFoldDB" id="A0A561SKZ4"/>